<accession>A0AAD8C5G1</accession>
<sequence>PSQDNLSDQAAIQDPVGNNEESSQPQVEYPCSPTRVAGHTSTPQLDILNPVTQPHNMITLPEVVVKSESLTDTM</sequence>
<evidence type="ECO:0000313" key="3">
    <source>
        <dbReference type="Proteomes" id="UP001233172"/>
    </source>
</evidence>
<feature type="region of interest" description="Disordered" evidence="1">
    <location>
        <begin position="1"/>
        <end position="49"/>
    </location>
</feature>
<evidence type="ECO:0000256" key="1">
    <source>
        <dbReference type="SAM" id="MobiDB-lite"/>
    </source>
</evidence>
<dbReference type="AlphaFoldDB" id="A0AAD8C5G1"/>
<organism evidence="2 3">
    <name type="scientific">Biomphalaria pfeifferi</name>
    <name type="common">Bloodfluke planorb</name>
    <name type="synonym">Freshwater snail</name>
    <dbReference type="NCBI Taxonomy" id="112525"/>
    <lineage>
        <taxon>Eukaryota</taxon>
        <taxon>Metazoa</taxon>
        <taxon>Spiralia</taxon>
        <taxon>Lophotrochozoa</taxon>
        <taxon>Mollusca</taxon>
        <taxon>Gastropoda</taxon>
        <taxon>Heterobranchia</taxon>
        <taxon>Euthyneura</taxon>
        <taxon>Panpulmonata</taxon>
        <taxon>Hygrophila</taxon>
        <taxon>Lymnaeoidea</taxon>
        <taxon>Planorbidae</taxon>
        <taxon>Biomphalaria</taxon>
    </lineage>
</organism>
<feature type="compositionally biased region" description="Polar residues" evidence="1">
    <location>
        <begin position="39"/>
        <end position="49"/>
    </location>
</feature>
<dbReference type="Proteomes" id="UP001233172">
    <property type="component" value="Unassembled WGS sequence"/>
</dbReference>
<reference evidence="2" key="1">
    <citation type="journal article" date="2023" name="PLoS Negl. Trop. Dis.">
        <title>A genome sequence for Biomphalaria pfeifferi, the major vector snail for the human-infecting parasite Schistosoma mansoni.</title>
        <authorList>
            <person name="Bu L."/>
            <person name="Lu L."/>
            <person name="Laidemitt M.R."/>
            <person name="Zhang S.M."/>
            <person name="Mutuku M."/>
            <person name="Mkoji G."/>
            <person name="Steinauer M."/>
            <person name="Loker E.S."/>
        </authorList>
    </citation>
    <scope>NUCLEOTIDE SEQUENCE</scope>
    <source>
        <strain evidence="2">KasaAsao</strain>
    </source>
</reference>
<proteinExistence type="predicted"/>
<protein>
    <submittedName>
        <fullName evidence="2">Uncharacterized protein</fullName>
    </submittedName>
</protein>
<keyword evidence="3" id="KW-1185">Reference proteome</keyword>
<feature type="compositionally biased region" description="Polar residues" evidence="1">
    <location>
        <begin position="1"/>
        <end position="10"/>
    </location>
</feature>
<comment type="caution">
    <text evidence="2">The sequence shown here is derived from an EMBL/GenBank/DDBJ whole genome shotgun (WGS) entry which is preliminary data.</text>
</comment>
<name>A0AAD8C5G1_BIOPF</name>
<dbReference type="EMBL" id="JASAOG010000009">
    <property type="protein sequence ID" value="KAK0066822.1"/>
    <property type="molecule type" value="Genomic_DNA"/>
</dbReference>
<reference evidence="2" key="2">
    <citation type="submission" date="2023-04" db="EMBL/GenBank/DDBJ databases">
        <authorList>
            <person name="Bu L."/>
            <person name="Lu L."/>
            <person name="Laidemitt M.R."/>
            <person name="Zhang S.M."/>
            <person name="Mutuku M."/>
            <person name="Mkoji G."/>
            <person name="Steinauer M."/>
            <person name="Loker E.S."/>
        </authorList>
    </citation>
    <scope>NUCLEOTIDE SEQUENCE</scope>
    <source>
        <strain evidence="2">KasaAsao</strain>
        <tissue evidence="2">Whole Snail</tissue>
    </source>
</reference>
<feature type="non-terminal residue" evidence="2">
    <location>
        <position position="1"/>
    </location>
</feature>
<evidence type="ECO:0000313" key="2">
    <source>
        <dbReference type="EMBL" id="KAK0066822.1"/>
    </source>
</evidence>
<gene>
    <name evidence="2" type="ORF">Bpfe_003557</name>
</gene>